<keyword evidence="2" id="KW-1185">Reference proteome</keyword>
<feature type="non-terminal residue" evidence="1">
    <location>
        <position position="110"/>
    </location>
</feature>
<dbReference type="EMBL" id="CAJNJA010033012">
    <property type="protein sequence ID" value="CAE7673465.1"/>
    <property type="molecule type" value="Genomic_DNA"/>
</dbReference>
<sequence length="110" mass="12251">AFMPLGMQMLPRSSLGMLPWRLRRRTSTAAILIAGLVCRPQRVGRSKRADGGEGICSFDRLVVLMDGDGQGPREFRAAWKALSSIGREVHPFVFAAAAHLQRKDWQAFLE</sequence>
<dbReference type="AlphaFoldDB" id="A0A812WF94"/>
<protein>
    <submittedName>
        <fullName evidence="1">ASB2 protein</fullName>
    </submittedName>
</protein>
<evidence type="ECO:0000313" key="1">
    <source>
        <dbReference type="EMBL" id="CAE7673465.1"/>
    </source>
</evidence>
<comment type="caution">
    <text evidence="1">The sequence shown here is derived from an EMBL/GenBank/DDBJ whole genome shotgun (WGS) entry which is preliminary data.</text>
</comment>
<organism evidence="1 2">
    <name type="scientific">Symbiodinium necroappetens</name>
    <dbReference type="NCBI Taxonomy" id="1628268"/>
    <lineage>
        <taxon>Eukaryota</taxon>
        <taxon>Sar</taxon>
        <taxon>Alveolata</taxon>
        <taxon>Dinophyceae</taxon>
        <taxon>Suessiales</taxon>
        <taxon>Symbiodiniaceae</taxon>
        <taxon>Symbiodinium</taxon>
    </lineage>
</organism>
<name>A0A812WF94_9DINO</name>
<accession>A0A812WF94</accession>
<evidence type="ECO:0000313" key="2">
    <source>
        <dbReference type="Proteomes" id="UP000601435"/>
    </source>
</evidence>
<gene>
    <name evidence="1" type="primary">ASB2</name>
    <name evidence="1" type="ORF">SNEC2469_LOCUS19295</name>
</gene>
<dbReference type="Proteomes" id="UP000601435">
    <property type="component" value="Unassembled WGS sequence"/>
</dbReference>
<proteinExistence type="predicted"/>
<reference evidence="1" key="1">
    <citation type="submission" date="2021-02" db="EMBL/GenBank/DDBJ databases">
        <authorList>
            <person name="Dougan E. K."/>
            <person name="Rhodes N."/>
            <person name="Thang M."/>
            <person name="Chan C."/>
        </authorList>
    </citation>
    <scope>NUCLEOTIDE SEQUENCE</scope>
</reference>
<feature type="non-terminal residue" evidence="1">
    <location>
        <position position="1"/>
    </location>
</feature>